<feature type="transmembrane region" description="Helical" evidence="3">
    <location>
        <begin position="77"/>
        <end position="94"/>
    </location>
</feature>
<dbReference type="Gene3D" id="3.40.50.1820">
    <property type="entry name" value="alpha/beta hydrolase"/>
    <property type="match status" value="1"/>
</dbReference>
<evidence type="ECO:0000313" key="5">
    <source>
        <dbReference type="Proteomes" id="UP000076761"/>
    </source>
</evidence>
<dbReference type="AlphaFoldDB" id="A0A165VCZ6"/>
<protein>
    <submittedName>
        <fullName evidence="4">Phospholipid diacylglycerol acyltransferase</fullName>
    </submittedName>
</protein>
<evidence type="ECO:0000256" key="1">
    <source>
        <dbReference type="SAM" id="Coils"/>
    </source>
</evidence>
<keyword evidence="1" id="KW-0175">Coiled coil</keyword>
<keyword evidence="3" id="KW-1133">Transmembrane helix</keyword>
<evidence type="ECO:0000256" key="3">
    <source>
        <dbReference type="SAM" id="Phobius"/>
    </source>
</evidence>
<dbReference type="InParanoid" id="A0A165VCZ6"/>
<dbReference type="GO" id="GO:0006629">
    <property type="term" value="P:lipid metabolic process"/>
    <property type="evidence" value="ECO:0007669"/>
    <property type="project" value="InterPro"/>
</dbReference>
<keyword evidence="3" id="KW-0812">Transmembrane</keyword>
<dbReference type="Proteomes" id="UP000076761">
    <property type="component" value="Unassembled WGS sequence"/>
</dbReference>
<keyword evidence="4" id="KW-0012">Acyltransferase</keyword>
<dbReference type="PANTHER" id="PTHR11440">
    <property type="entry name" value="LECITHIN-CHOLESTEROL ACYLTRANSFERASE-RELATED"/>
    <property type="match status" value="1"/>
</dbReference>
<name>A0A165VCZ6_9AGAM</name>
<keyword evidence="5" id="KW-1185">Reference proteome</keyword>
<accession>A0A165VCZ6</accession>
<dbReference type="SUPFAM" id="SSF53474">
    <property type="entry name" value="alpha/beta-Hydrolases"/>
    <property type="match status" value="1"/>
</dbReference>
<dbReference type="InterPro" id="IPR029058">
    <property type="entry name" value="AB_hydrolase_fold"/>
</dbReference>
<evidence type="ECO:0000313" key="4">
    <source>
        <dbReference type="EMBL" id="KZT29498.1"/>
    </source>
</evidence>
<dbReference type="OrthoDB" id="190846at2759"/>
<keyword evidence="3" id="KW-0472">Membrane</keyword>
<evidence type="ECO:0000256" key="2">
    <source>
        <dbReference type="SAM" id="MobiDB-lite"/>
    </source>
</evidence>
<proteinExistence type="predicted"/>
<dbReference type="Pfam" id="PF02450">
    <property type="entry name" value="LCAT"/>
    <property type="match status" value="1"/>
</dbReference>
<dbReference type="STRING" id="1314782.A0A165VCZ6"/>
<gene>
    <name evidence="4" type="ORF">NEOLEDRAFT_1238906</name>
</gene>
<feature type="region of interest" description="Disordered" evidence="2">
    <location>
        <begin position="1"/>
        <end position="24"/>
    </location>
</feature>
<feature type="coiled-coil region" evidence="1">
    <location>
        <begin position="25"/>
        <end position="55"/>
    </location>
</feature>
<keyword evidence="4" id="KW-0808">Transferase</keyword>
<organism evidence="4 5">
    <name type="scientific">Neolentinus lepideus HHB14362 ss-1</name>
    <dbReference type="NCBI Taxonomy" id="1314782"/>
    <lineage>
        <taxon>Eukaryota</taxon>
        <taxon>Fungi</taxon>
        <taxon>Dikarya</taxon>
        <taxon>Basidiomycota</taxon>
        <taxon>Agaricomycotina</taxon>
        <taxon>Agaricomycetes</taxon>
        <taxon>Gloeophyllales</taxon>
        <taxon>Gloeophyllaceae</taxon>
        <taxon>Neolentinus</taxon>
    </lineage>
</organism>
<dbReference type="InterPro" id="IPR003386">
    <property type="entry name" value="LACT/PDAT_acylTrfase"/>
</dbReference>
<feature type="compositionally biased region" description="Basic and acidic residues" evidence="2">
    <location>
        <begin position="14"/>
        <end position="24"/>
    </location>
</feature>
<dbReference type="FunCoup" id="A0A165VCZ6">
    <property type="interactions" value="203"/>
</dbReference>
<dbReference type="GO" id="GO:0008374">
    <property type="term" value="F:O-acyltransferase activity"/>
    <property type="evidence" value="ECO:0007669"/>
    <property type="project" value="InterPro"/>
</dbReference>
<sequence>MTDEATLTRRRRNSRADSDSAVDKLKTGEEKKDELRAVADELRKETKEIKQRKARRLALGEDGEENSYWHWFTTRRFLFPLGIIVGLFLGFLFIKPVDIPDIPASLAVILSEYDIALPEFPQIDLSRLEIEWRRLTGSIPEIWKLNNDGREFQVGDQMASRGLSAEFPVVLVPGVISTGLESWSTSPEYRTFFREKMWGGFHMVQQVTFNKEKWMAALMLDPVTGLDPDGAKVRAAEGIDAASSFISGYWIWSKIVENLAAVNYDTNNLYLAPYDWRLSFYNLEVRDGYFSKLKSMIEGFKKRQGKKVVLTSHSMGSTVLLYLYVHFKWVEAPLYGGGGSEWVENHIEAVVSVAGTHLGVAKAISSFLSGEMKDTVQMNPVATYVLERFFSRKERGRLFRSWPGTASIWVKVSLVNRPSLLCSLVIHLQGGDAVWGNHDFAPDDVEDAAHTHGELIAFREAVKNTRDVGVGNMTAEQAEAWVLEHTPITFQKMLETNYSNGIERDEEQLRRNNFDHTKWTNPLEVQLPYAPSMKYYCVYGHGKETERSYWYTRGEYEHDDTLADAGDAVCTNSSDCVTPRAPLDLPLLRQSWIDAEYTDESVSPKIRNGVKMGEGDGTVSLLSLGAMCVEGWKRKRWNPAGIKVVTVELPHQPIPTMPRGGANTSDHVDILGATALNEIILKVATGVGHEVEERFVSNIREYAKRVRWDSD</sequence>
<dbReference type="EMBL" id="KV425554">
    <property type="protein sequence ID" value="KZT29498.1"/>
    <property type="molecule type" value="Genomic_DNA"/>
</dbReference>
<reference evidence="4 5" key="1">
    <citation type="journal article" date="2016" name="Mol. Biol. Evol.">
        <title>Comparative Genomics of Early-Diverging Mushroom-Forming Fungi Provides Insights into the Origins of Lignocellulose Decay Capabilities.</title>
        <authorList>
            <person name="Nagy L.G."/>
            <person name="Riley R."/>
            <person name="Tritt A."/>
            <person name="Adam C."/>
            <person name="Daum C."/>
            <person name="Floudas D."/>
            <person name="Sun H."/>
            <person name="Yadav J.S."/>
            <person name="Pangilinan J."/>
            <person name="Larsson K.H."/>
            <person name="Matsuura K."/>
            <person name="Barry K."/>
            <person name="Labutti K."/>
            <person name="Kuo R."/>
            <person name="Ohm R.A."/>
            <person name="Bhattacharya S.S."/>
            <person name="Shirouzu T."/>
            <person name="Yoshinaga Y."/>
            <person name="Martin F.M."/>
            <person name="Grigoriev I.V."/>
            <person name="Hibbett D.S."/>
        </authorList>
    </citation>
    <scope>NUCLEOTIDE SEQUENCE [LARGE SCALE GENOMIC DNA]</scope>
    <source>
        <strain evidence="4 5">HHB14362 ss-1</strain>
    </source>
</reference>